<feature type="region of interest" description="Disordered" evidence="1">
    <location>
        <begin position="91"/>
        <end position="145"/>
    </location>
</feature>
<proteinExistence type="predicted"/>
<accession>A0A6P3VB38</accession>
<gene>
    <name evidence="5" type="primary">Ccdc81</name>
</gene>
<feature type="compositionally biased region" description="Low complexity" evidence="1">
    <location>
        <begin position="91"/>
        <end position="119"/>
    </location>
</feature>
<dbReference type="InParanoid" id="A0A6P3VB38"/>
<dbReference type="InterPro" id="IPR040673">
    <property type="entry name" value="CCDC81_HU_dom_2"/>
</dbReference>
<dbReference type="OrthoDB" id="125906at2759"/>
<evidence type="ECO:0000259" key="3">
    <source>
        <dbReference type="Pfam" id="PF18289"/>
    </source>
</evidence>
<dbReference type="CTD" id="60494"/>
<dbReference type="InterPro" id="IPR026295">
    <property type="entry name" value="CCD81"/>
</dbReference>
<dbReference type="AlphaFoldDB" id="A0A6P3VB38"/>
<dbReference type="Pfam" id="PF14908">
    <property type="entry name" value="HU-CCDC81_euk_1"/>
    <property type="match status" value="1"/>
</dbReference>
<keyword evidence="4" id="KW-1185">Reference proteome</keyword>
<evidence type="ECO:0000256" key="1">
    <source>
        <dbReference type="SAM" id="MobiDB-lite"/>
    </source>
</evidence>
<dbReference type="PANTHER" id="PTHR14362">
    <property type="entry name" value="COILED-COIL DOMAIN-CONTAINING PROTEIN 81"/>
    <property type="match status" value="1"/>
</dbReference>
<sequence length="776" mass="88848">MVCNGRRVENNGTCLTFIQETRGNCARRKVRHLRRGRGRKASRRGWGTRPGGCREENAAAEVRVRRSPPPRGPSDRAGVCCVLATRRALLSARGSSSPPARRPAPARVRPAPARTALAPVEPRRTASGALRSPPSESRIQGLERRETNEVSTIWGNVSEFVERQLTLHKGVQIPGLGTFTFTRQKLEVGNNKFILIQRPVFIMTEKLVQIHALKQNKVYSPGDIPVIPLNFVMISLDSPFSRDTVEGCVKETLLFLSRSIAVKKNVAFTFKGIGILLIRDSKVKMKFYKDFLCTVDASGTLMKALANRPGTVDSVLSSREAIGKRPGSILAFPRIEHKDMDNKAPMETIAEEGEGNRPRKYKSKGHSEKEEGVRDISSPKRLQDRQASPPKVTNVSLLDKVEQSGNGGKNAISERLSPPGCPNSDNEAKPAASLALVCRDHSKAGQEMCYVCLQRAQRNFPLYYSEERRKRETKDEQLLQQYQMLKDQEAFVKHQMNILAAREQNQKNAAYNLGVAEAIRNHKHEKPEFYKSFLFYKRPLSPEINALRQEEYSQSLLKQMENRREKEITQRQNRELMDRLEQVQLTEELAAQRAKYLKDKMEETQCYKRALDAQIKNKPFQLPVFEPDSCEPIFINNEDELKVERRKREQNYMKHQLETAASGKRKAILQQLMEQKRDLQMLQRTRTEHLADRSAELARMRSMNQSLQEDWERSAAMKRRRDLEEKAFERASDKLFLLDQCEKYPRCRQCQKRISNVGESNLWPSNKFLHGSRLLV</sequence>
<dbReference type="RefSeq" id="XP_012370493.1">
    <property type="nucleotide sequence ID" value="XM_012515039.2"/>
</dbReference>
<feature type="region of interest" description="Disordered" evidence="1">
    <location>
        <begin position="347"/>
        <end position="428"/>
    </location>
</feature>
<dbReference type="Pfam" id="PF18289">
    <property type="entry name" value="HU-CCDC81_euk_2"/>
    <property type="match status" value="1"/>
</dbReference>
<organism evidence="4 5">
    <name type="scientific">Octodon degus</name>
    <name type="common">Degu</name>
    <name type="synonym">Sciurus degus</name>
    <dbReference type="NCBI Taxonomy" id="10160"/>
    <lineage>
        <taxon>Eukaryota</taxon>
        <taxon>Metazoa</taxon>
        <taxon>Chordata</taxon>
        <taxon>Craniata</taxon>
        <taxon>Vertebrata</taxon>
        <taxon>Euteleostomi</taxon>
        <taxon>Mammalia</taxon>
        <taxon>Eutheria</taxon>
        <taxon>Euarchontoglires</taxon>
        <taxon>Glires</taxon>
        <taxon>Rodentia</taxon>
        <taxon>Hystricomorpha</taxon>
        <taxon>Octodontidae</taxon>
        <taxon>Octodon</taxon>
    </lineage>
</organism>
<feature type="compositionally biased region" description="Basic and acidic residues" evidence="1">
    <location>
        <begin position="365"/>
        <end position="384"/>
    </location>
</feature>
<evidence type="ECO:0000313" key="5">
    <source>
        <dbReference type="RefSeq" id="XP_012370493.1"/>
    </source>
</evidence>
<feature type="compositionally biased region" description="Basic residues" evidence="1">
    <location>
        <begin position="34"/>
        <end position="43"/>
    </location>
</feature>
<name>A0A6P3VB38_OCTDE</name>
<evidence type="ECO:0000259" key="2">
    <source>
        <dbReference type="Pfam" id="PF14908"/>
    </source>
</evidence>
<dbReference type="InterPro" id="IPR028034">
    <property type="entry name" value="HU-CCDC81"/>
</dbReference>
<reference evidence="5" key="1">
    <citation type="submission" date="2025-08" db="UniProtKB">
        <authorList>
            <consortium name="RefSeq"/>
        </authorList>
    </citation>
    <scope>IDENTIFICATION</scope>
</reference>
<dbReference type="FunCoup" id="A0A6P3VB38">
    <property type="interactions" value="103"/>
</dbReference>
<evidence type="ECO:0000313" key="4">
    <source>
        <dbReference type="Proteomes" id="UP000515203"/>
    </source>
</evidence>
<dbReference type="GeneID" id="101582578"/>
<dbReference type="Proteomes" id="UP000515203">
    <property type="component" value="Unplaced"/>
</dbReference>
<feature type="region of interest" description="Disordered" evidence="1">
    <location>
        <begin position="34"/>
        <end position="77"/>
    </location>
</feature>
<protein>
    <submittedName>
        <fullName evidence="5">Coiled-coil domain-containing protein 81</fullName>
    </submittedName>
</protein>
<feature type="domain" description="CCDC81 HU" evidence="2">
    <location>
        <begin position="136"/>
        <end position="215"/>
    </location>
</feature>
<dbReference type="GO" id="GO:0005815">
    <property type="term" value="C:microtubule organizing center"/>
    <property type="evidence" value="ECO:0007669"/>
    <property type="project" value="TreeGrafter"/>
</dbReference>
<dbReference type="PANTHER" id="PTHR14362:SF2">
    <property type="entry name" value="COILED-COIL DOMAIN-CONTAINING PROTEIN 81"/>
    <property type="match status" value="1"/>
</dbReference>
<feature type="domain" description="CCDC81 HU" evidence="3">
    <location>
        <begin position="225"/>
        <end position="298"/>
    </location>
</feature>